<evidence type="ECO:0000313" key="2">
    <source>
        <dbReference type="Proteomes" id="UP000054007"/>
    </source>
</evidence>
<dbReference type="Proteomes" id="UP000054007">
    <property type="component" value="Unassembled WGS sequence"/>
</dbReference>
<protein>
    <submittedName>
        <fullName evidence="1">Uncharacterized protein</fullName>
    </submittedName>
</protein>
<gene>
    <name evidence="1" type="ORF">CYLTODRAFT_19868</name>
</gene>
<accession>A0A0D7BSY8</accession>
<proteinExistence type="predicted"/>
<organism evidence="1 2">
    <name type="scientific">Cylindrobasidium torrendii FP15055 ss-10</name>
    <dbReference type="NCBI Taxonomy" id="1314674"/>
    <lineage>
        <taxon>Eukaryota</taxon>
        <taxon>Fungi</taxon>
        <taxon>Dikarya</taxon>
        <taxon>Basidiomycota</taxon>
        <taxon>Agaricomycotina</taxon>
        <taxon>Agaricomycetes</taxon>
        <taxon>Agaricomycetidae</taxon>
        <taxon>Agaricales</taxon>
        <taxon>Marasmiineae</taxon>
        <taxon>Physalacriaceae</taxon>
        <taxon>Cylindrobasidium</taxon>
    </lineage>
</organism>
<sequence>MDSRSKQFKYKLTLPPESSTQDMNTRIKTIPVMLRLRMHFLQDLLPRIILSLTTNMVIEGVRSGICNLDGAWKPIDRDSFLQQKRSAASKPA</sequence>
<dbReference type="EMBL" id="KN880441">
    <property type="protein sequence ID" value="KIY72701.1"/>
    <property type="molecule type" value="Genomic_DNA"/>
</dbReference>
<keyword evidence="2" id="KW-1185">Reference proteome</keyword>
<name>A0A0D7BSY8_9AGAR</name>
<dbReference type="AlphaFoldDB" id="A0A0D7BSY8"/>
<reference evidence="1 2" key="1">
    <citation type="journal article" date="2015" name="Fungal Genet. Biol.">
        <title>Evolution of novel wood decay mechanisms in Agaricales revealed by the genome sequences of Fistulina hepatica and Cylindrobasidium torrendii.</title>
        <authorList>
            <person name="Floudas D."/>
            <person name="Held B.W."/>
            <person name="Riley R."/>
            <person name="Nagy L.G."/>
            <person name="Koehler G."/>
            <person name="Ransdell A.S."/>
            <person name="Younus H."/>
            <person name="Chow J."/>
            <person name="Chiniquy J."/>
            <person name="Lipzen A."/>
            <person name="Tritt A."/>
            <person name="Sun H."/>
            <person name="Haridas S."/>
            <person name="LaButti K."/>
            <person name="Ohm R.A."/>
            <person name="Kues U."/>
            <person name="Blanchette R.A."/>
            <person name="Grigoriev I.V."/>
            <person name="Minto R.E."/>
            <person name="Hibbett D.S."/>
        </authorList>
    </citation>
    <scope>NUCLEOTIDE SEQUENCE [LARGE SCALE GENOMIC DNA]</scope>
    <source>
        <strain evidence="1 2">FP15055 ss-10</strain>
    </source>
</reference>
<evidence type="ECO:0000313" key="1">
    <source>
        <dbReference type="EMBL" id="KIY72701.1"/>
    </source>
</evidence>